<evidence type="ECO:0000313" key="4">
    <source>
        <dbReference type="Proteomes" id="UP001194746"/>
    </source>
</evidence>
<feature type="region of interest" description="Disordered" evidence="2">
    <location>
        <begin position="368"/>
        <end position="392"/>
    </location>
</feature>
<reference evidence="3" key="1">
    <citation type="journal article" date="2019" name="Beilstein J. Org. Chem.">
        <title>Nanangenines: drimane sesquiterpenoids as the dominant metabolite cohort of a novel Australian fungus, Aspergillus nanangensis.</title>
        <authorList>
            <person name="Lacey H.J."/>
            <person name="Gilchrist C.L.M."/>
            <person name="Crombie A."/>
            <person name="Kalaitzis J.A."/>
            <person name="Vuong D."/>
            <person name="Rutledge P.J."/>
            <person name="Turner P."/>
            <person name="Pitt J.I."/>
            <person name="Lacey E."/>
            <person name="Chooi Y.H."/>
            <person name="Piggott A.M."/>
        </authorList>
    </citation>
    <scope>NUCLEOTIDE SEQUENCE</scope>
    <source>
        <strain evidence="3">MST-FP2251</strain>
    </source>
</reference>
<comment type="caution">
    <text evidence="3">The sequence shown here is derived from an EMBL/GenBank/DDBJ whole genome shotgun (WGS) entry which is preliminary data.</text>
</comment>
<feature type="region of interest" description="Disordered" evidence="2">
    <location>
        <begin position="33"/>
        <end position="148"/>
    </location>
</feature>
<dbReference type="EMBL" id="VCAU01000001">
    <property type="protein sequence ID" value="KAF9895430.1"/>
    <property type="molecule type" value="Genomic_DNA"/>
</dbReference>
<accession>A0AAD4CZ68</accession>
<feature type="compositionally biased region" description="Basic residues" evidence="2">
    <location>
        <begin position="33"/>
        <end position="48"/>
    </location>
</feature>
<sequence length="490" mass="59619">MPRARHFLTTSDSETEYDESDLSMMEFPLRHTSVHRAHRRRSVSRPRHQEHTSTTLLSPIVQDIHLQRSSSTGARRRRDREERPPPPPAVIVDIKNDSRVRSSNKSRRQKQEFIDIESEDETVLRPSRRPRASTSISREASPRQSGREVDMLIDQRILEKNDARQDQELLRQQLEIDRLERELALQREQRQQHLIQAQQHHQHEQTRPVVIDDDWYEDEISDKLRRLDRLDREHRVKEEQRKAAQREKLRQWEEEQRRQQEEEEVRIKLREEKLKALQQKIDEDEERERLKKELRDEEARKAFERAEKEKKELLMKQAAIEEWKLNEERRKNAERELRKREDEKFRERLRLEFGYTEEEIEEFLKKKEKKEKGKEKEKGKDKKGDKDDDKDEHQTTWIKVHRKYLLPDTLIAYQLPWDWDESDGNYIVIKQWINQDLQDQLFAHTRRIREGKLVTQTATTQTELRVRDGKKDKLYLVRKKSPSRRAFLFT</sequence>
<proteinExistence type="predicted"/>
<feature type="region of interest" description="Disordered" evidence="2">
    <location>
        <begin position="1"/>
        <end position="20"/>
    </location>
</feature>
<keyword evidence="4" id="KW-1185">Reference proteome</keyword>
<organism evidence="3 4">
    <name type="scientific">Aspergillus nanangensis</name>
    <dbReference type="NCBI Taxonomy" id="2582783"/>
    <lineage>
        <taxon>Eukaryota</taxon>
        <taxon>Fungi</taxon>
        <taxon>Dikarya</taxon>
        <taxon>Ascomycota</taxon>
        <taxon>Pezizomycotina</taxon>
        <taxon>Eurotiomycetes</taxon>
        <taxon>Eurotiomycetidae</taxon>
        <taxon>Eurotiales</taxon>
        <taxon>Aspergillaceae</taxon>
        <taxon>Aspergillus</taxon>
        <taxon>Aspergillus subgen. Circumdati</taxon>
    </lineage>
</organism>
<feature type="coiled-coil region" evidence="1">
    <location>
        <begin position="220"/>
        <end position="336"/>
    </location>
</feature>
<keyword evidence="1" id="KW-0175">Coiled coil</keyword>
<evidence type="ECO:0000313" key="3">
    <source>
        <dbReference type="EMBL" id="KAF9895430.1"/>
    </source>
</evidence>
<evidence type="ECO:0000256" key="2">
    <source>
        <dbReference type="SAM" id="MobiDB-lite"/>
    </source>
</evidence>
<dbReference type="AlphaFoldDB" id="A0AAD4CZ68"/>
<feature type="compositionally biased region" description="Polar residues" evidence="2">
    <location>
        <begin position="132"/>
        <end position="144"/>
    </location>
</feature>
<gene>
    <name evidence="3" type="ORF">FE257_000336</name>
</gene>
<feature type="coiled-coil region" evidence="1">
    <location>
        <begin position="162"/>
        <end position="196"/>
    </location>
</feature>
<dbReference type="Proteomes" id="UP001194746">
    <property type="component" value="Unassembled WGS sequence"/>
</dbReference>
<name>A0AAD4CZ68_ASPNN</name>
<evidence type="ECO:0000256" key="1">
    <source>
        <dbReference type="SAM" id="Coils"/>
    </source>
</evidence>
<protein>
    <submittedName>
        <fullName evidence="3">Uncharacterized protein</fullName>
    </submittedName>
</protein>
<reference evidence="3" key="2">
    <citation type="submission" date="2020-02" db="EMBL/GenBank/DDBJ databases">
        <authorList>
            <person name="Gilchrist C.L.M."/>
            <person name="Chooi Y.-H."/>
        </authorList>
    </citation>
    <scope>NUCLEOTIDE SEQUENCE</scope>
    <source>
        <strain evidence="3">MST-FP2251</strain>
    </source>
</reference>